<feature type="domain" description="Dehydrogenase E1 component" evidence="10">
    <location>
        <begin position="20"/>
        <end position="315"/>
    </location>
</feature>
<dbReference type="Proteomes" id="UP000298058">
    <property type="component" value="Unassembled WGS sequence"/>
</dbReference>
<comment type="catalytic activity">
    <reaction evidence="8">
        <text>N(6)-[(R)-lipoyl]-L-lysyl-[protein] + pyruvate + H(+) = N(6)-[(R)-S(8)-acetyldihydrolipoyl]-L-lysyl-[protein] + CO2</text>
        <dbReference type="Rhea" id="RHEA:19189"/>
        <dbReference type="Rhea" id="RHEA-COMP:10474"/>
        <dbReference type="Rhea" id="RHEA-COMP:10478"/>
        <dbReference type="ChEBI" id="CHEBI:15361"/>
        <dbReference type="ChEBI" id="CHEBI:15378"/>
        <dbReference type="ChEBI" id="CHEBI:16526"/>
        <dbReference type="ChEBI" id="CHEBI:83099"/>
        <dbReference type="ChEBI" id="CHEBI:83111"/>
        <dbReference type="EC" id="1.2.4.1"/>
    </reaction>
</comment>
<dbReference type="InterPro" id="IPR050642">
    <property type="entry name" value="PDH_E1_Alpha_Subunit"/>
</dbReference>
<keyword evidence="7 8" id="KW-0670">Pyruvate</keyword>
<name>A0A4V6QMV9_9LEPT</name>
<evidence type="ECO:0000256" key="6">
    <source>
        <dbReference type="ARBA" id="ARBA00023052"/>
    </source>
</evidence>
<comment type="subunit">
    <text evidence="2 8">Heterodimer of an alpha and a beta chain.</text>
</comment>
<dbReference type="NCBIfam" id="TIGR03182">
    <property type="entry name" value="PDH_E1_alph_y"/>
    <property type="match status" value="1"/>
</dbReference>
<dbReference type="GO" id="GO:0006086">
    <property type="term" value="P:pyruvate decarboxylation to acetyl-CoA"/>
    <property type="evidence" value="ECO:0007669"/>
    <property type="project" value="InterPro"/>
</dbReference>
<dbReference type="Pfam" id="PF00676">
    <property type="entry name" value="E1_dh"/>
    <property type="match status" value="1"/>
</dbReference>
<dbReference type="PANTHER" id="PTHR11516">
    <property type="entry name" value="PYRUVATE DEHYDROGENASE E1 COMPONENT, ALPHA SUBUNIT BACTERIAL AND ORGANELLAR"/>
    <property type="match status" value="1"/>
</dbReference>
<evidence type="ECO:0000256" key="5">
    <source>
        <dbReference type="ARBA" id="ARBA00023002"/>
    </source>
</evidence>
<comment type="function">
    <text evidence="8">The pyruvate dehydrogenase complex catalyzes the overall conversion of pyruvate to acetyl-CoA and CO(2).</text>
</comment>
<organism evidence="11 12">
    <name type="scientific">Leptospira idonii</name>
    <dbReference type="NCBI Taxonomy" id="1193500"/>
    <lineage>
        <taxon>Bacteria</taxon>
        <taxon>Pseudomonadati</taxon>
        <taxon>Spirochaetota</taxon>
        <taxon>Spirochaetia</taxon>
        <taxon>Leptospirales</taxon>
        <taxon>Leptospiraceae</taxon>
        <taxon>Leptospira</taxon>
    </lineage>
</organism>
<comment type="cofactor">
    <cofactor evidence="1 8">
        <name>thiamine diphosphate</name>
        <dbReference type="ChEBI" id="CHEBI:58937"/>
    </cofactor>
</comment>
<dbReference type="EMBL" id="RQHW01000047">
    <property type="protein sequence ID" value="TGN18426.1"/>
    <property type="molecule type" value="Genomic_DNA"/>
</dbReference>
<accession>A0A4V6QMV9</accession>
<keyword evidence="5 8" id="KW-0560">Oxidoreductase</keyword>
<dbReference type="SUPFAM" id="SSF52518">
    <property type="entry name" value="Thiamin diphosphate-binding fold (THDP-binding)"/>
    <property type="match status" value="1"/>
</dbReference>
<keyword evidence="12" id="KW-1185">Reference proteome</keyword>
<sequence>MVSSIPKDAKSVQELKEFYRQMVLIRKFEEAAAKAYSVGKIGGFLHLYIGQEAVGVGSLAALEPKDYIVSTYRDHGHAIARGLDPKPLMAELFGKATGISKGNGGSMHFFDKNAHFMGGHGIVGGHISLAAGIAFASKYKKEDSVTICFFGEGAANIGSFHEGLNLAAIWKLPVVFICENNHYAMGTPEYRALAVKDVSVRAYAYDMARDHIEGDEVRKVRDHVKVAVDRARRGEGPTLIEVSTYRFRGHSMSDPAKYRTKEELESYKKKDPLFRARGELVQAGLSESELDAFDESIQKQVDEAYEFAENSPEPPLSQLFQHVLAEDK</sequence>
<dbReference type="InterPro" id="IPR017597">
    <property type="entry name" value="Pyrv_DH_E1_asu_subgrp-y"/>
</dbReference>
<proteinExistence type="predicted"/>
<reference evidence="11" key="1">
    <citation type="journal article" date="2019" name="PLoS Negl. Trop. Dis.">
        <title>Revisiting the worldwide diversity of Leptospira species in the environment.</title>
        <authorList>
            <person name="Vincent A.T."/>
            <person name="Schiettekatte O."/>
            <person name="Bourhy P."/>
            <person name="Veyrier F.J."/>
            <person name="Picardeau M."/>
        </authorList>
    </citation>
    <scope>NUCLEOTIDE SEQUENCE [LARGE SCALE GENOMIC DNA]</scope>
    <source>
        <strain evidence="11">201300427</strain>
    </source>
</reference>
<dbReference type="CDD" id="cd02000">
    <property type="entry name" value="TPP_E1_PDC_ADC_BCADC"/>
    <property type="match status" value="1"/>
</dbReference>
<dbReference type="EC" id="1.2.4.1" evidence="3 8"/>
<dbReference type="AlphaFoldDB" id="A0A4V6QMV9"/>
<gene>
    <name evidence="8 11" type="primary">pdhA</name>
    <name evidence="11" type="ORF">EHS15_13600</name>
</gene>
<evidence type="ECO:0000256" key="7">
    <source>
        <dbReference type="ARBA" id="ARBA00023317"/>
    </source>
</evidence>
<evidence type="ECO:0000259" key="10">
    <source>
        <dbReference type="Pfam" id="PF00676"/>
    </source>
</evidence>
<evidence type="ECO:0000256" key="4">
    <source>
        <dbReference type="ARBA" id="ARBA00014159"/>
    </source>
</evidence>
<dbReference type="Gene3D" id="3.40.50.970">
    <property type="match status" value="1"/>
</dbReference>
<evidence type="ECO:0000256" key="9">
    <source>
        <dbReference type="SAM" id="MobiDB-lite"/>
    </source>
</evidence>
<dbReference type="OrthoDB" id="9766715at2"/>
<evidence type="ECO:0000313" key="11">
    <source>
        <dbReference type="EMBL" id="TGN18426.1"/>
    </source>
</evidence>
<dbReference type="InterPro" id="IPR001017">
    <property type="entry name" value="DH_E1"/>
</dbReference>
<keyword evidence="6 8" id="KW-0786">Thiamine pyrophosphate</keyword>
<dbReference type="RefSeq" id="WP_135761110.1">
    <property type="nucleotide sequence ID" value="NZ_RQHW01000047.1"/>
</dbReference>
<evidence type="ECO:0000256" key="2">
    <source>
        <dbReference type="ARBA" id="ARBA00011870"/>
    </source>
</evidence>
<dbReference type="InterPro" id="IPR029061">
    <property type="entry name" value="THDP-binding"/>
</dbReference>
<evidence type="ECO:0000256" key="8">
    <source>
        <dbReference type="RuleBase" id="RU361139"/>
    </source>
</evidence>
<feature type="region of interest" description="Disordered" evidence="9">
    <location>
        <begin position="309"/>
        <end position="328"/>
    </location>
</feature>
<evidence type="ECO:0000256" key="1">
    <source>
        <dbReference type="ARBA" id="ARBA00001964"/>
    </source>
</evidence>
<dbReference type="FunFam" id="3.40.50.970:FF:000013">
    <property type="entry name" value="Pyruvate dehydrogenase E1 component subunit alpha"/>
    <property type="match status" value="1"/>
</dbReference>
<protein>
    <recommendedName>
        <fullName evidence="4 8">Pyruvate dehydrogenase E1 component subunit alpha</fullName>
        <ecNumber evidence="3 8">1.2.4.1</ecNumber>
    </recommendedName>
</protein>
<comment type="caution">
    <text evidence="11">The sequence shown here is derived from an EMBL/GenBank/DDBJ whole genome shotgun (WGS) entry which is preliminary data.</text>
</comment>
<evidence type="ECO:0000256" key="3">
    <source>
        <dbReference type="ARBA" id="ARBA00012281"/>
    </source>
</evidence>
<evidence type="ECO:0000313" key="12">
    <source>
        <dbReference type="Proteomes" id="UP000298058"/>
    </source>
</evidence>
<dbReference type="PANTHER" id="PTHR11516:SF60">
    <property type="entry name" value="PYRUVATE DEHYDROGENASE E1 COMPONENT SUBUNIT ALPHA"/>
    <property type="match status" value="1"/>
</dbReference>
<dbReference type="GO" id="GO:0004739">
    <property type="term" value="F:pyruvate dehydrogenase (acetyl-transferring) activity"/>
    <property type="evidence" value="ECO:0007669"/>
    <property type="project" value="UniProtKB-UniRule"/>
</dbReference>